<evidence type="ECO:0000313" key="3">
    <source>
        <dbReference type="Proteomes" id="UP000521017"/>
    </source>
</evidence>
<proteinExistence type="predicted"/>
<accession>A0A7X0J0F3</accession>
<dbReference type="EMBL" id="JACHCC010000002">
    <property type="protein sequence ID" value="MBB6498786.1"/>
    <property type="molecule type" value="Genomic_DNA"/>
</dbReference>
<dbReference type="Proteomes" id="UP000521017">
    <property type="component" value="Unassembled WGS sequence"/>
</dbReference>
<protein>
    <recommendedName>
        <fullName evidence="4">Plasminogen-binding protein PgbA N-terminal domain-containing protein</fullName>
    </recommendedName>
</protein>
<keyword evidence="1" id="KW-0732">Signal</keyword>
<feature type="signal peptide" evidence="1">
    <location>
        <begin position="1"/>
        <end position="28"/>
    </location>
</feature>
<organism evidence="2 3">
    <name type="scientific">Pedobacter cryoconitis</name>
    <dbReference type="NCBI Taxonomy" id="188932"/>
    <lineage>
        <taxon>Bacteria</taxon>
        <taxon>Pseudomonadati</taxon>
        <taxon>Bacteroidota</taxon>
        <taxon>Sphingobacteriia</taxon>
        <taxon>Sphingobacteriales</taxon>
        <taxon>Sphingobacteriaceae</taxon>
        <taxon>Pedobacter</taxon>
    </lineage>
</organism>
<evidence type="ECO:0000256" key="1">
    <source>
        <dbReference type="SAM" id="SignalP"/>
    </source>
</evidence>
<comment type="caution">
    <text evidence="2">The sequence shown here is derived from an EMBL/GenBank/DDBJ whole genome shotgun (WGS) entry which is preliminary data.</text>
</comment>
<reference evidence="2 3" key="1">
    <citation type="submission" date="2020-08" db="EMBL/GenBank/DDBJ databases">
        <title>Genomic Encyclopedia of Type Strains, Phase IV (KMG-V): Genome sequencing to study the core and pangenomes of soil and plant-associated prokaryotes.</title>
        <authorList>
            <person name="Whitman W."/>
        </authorList>
    </citation>
    <scope>NUCLEOTIDE SEQUENCE [LARGE SCALE GENOMIC DNA]</scope>
    <source>
        <strain evidence="2 3">M2T3</strain>
    </source>
</reference>
<evidence type="ECO:0000313" key="2">
    <source>
        <dbReference type="EMBL" id="MBB6498786.1"/>
    </source>
</evidence>
<name>A0A7X0J0F3_9SPHI</name>
<dbReference type="AlphaFoldDB" id="A0A7X0J0F3"/>
<dbReference type="RefSeq" id="WP_184623219.1">
    <property type="nucleotide sequence ID" value="NZ_JACHCC010000002.1"/>
</dbReference>
<gene>
    <name evidence="2" type="ORF">HDF25_000923</name>
</gene>
<feature type="chain" id="PRO_5030710301" description="Plasminogen-binding protein PgbA N-terminal domain-containing protein" evidence="1">
    <location>
        <begin position="29"/>
        <end position="283"/>
    </location>
</feature>
<sequence length="283" mass="32620">MMSNIGMKSKYSLVIVILALCSAIHLQAQPTQKMVALKHYLGVVQGDHVVFFQQRKNGVTPDKKTLKGSWVNSMEWEETAPGFHPLLPVIEITAGTKQIIASENMYALISDSMIRLQGYDPRVKDTAFVYSIPKDKKYQFIYLLSTSTLAIVAVCDNQLVFTDFEHPFEPFNIAENNTFRIPDPFTHVLLYDGNGDHSFGLLVQTNNILQFYGKERGIREGLDYKHLVEYDFPLPVKVDEVFTYDKKYLGLRTGRLVKFYSLNEEKKKWEYDKDLDFLIPLER</sequence>
<evidence type="ECO:0008006" key="4">
    <source>
        <dbReference type="Google" id="ProtNLM"/>
    </source>
</evidence>